<name>A0A2P6PR68_ROSCH</name>
<evidence type="ECO:0000313" key="2">
    <source>
        <dbReference type="Proteomes" id="UP000238479"/>
    </source>
</evidence>
<evidence type="ECO:0000313" key="1">
    <source>
        <dbReference type="EMBL" id="PRQ24418.1"/>
    </source>
</evidence>
<keyword evidence="2" id="KW-1185">Reference proteome</keyword>
<dbReference type="EMBL" id="PDCK01000044">
    <property type="protein sequence ID" value="PRQ24418.1"/>
    <property type="molecule type" value="Genomic_DNA"/>
</dbReference>
<sequence>MFKKDFDSSYGGFMKDGAKWLVENTEILLCMQLSPVAGFVKYKVGVSNWNFICCSS</sequence>
<dbReference type="Proteomes" id="UP000238479">
    <property type="component" value="Chromosome 6"/>
</dbReference>
<proteinExistence type="predicted"/>
<reference evidence="1 2" key="1">
    <citation type="journal article" date="2018" name="Nat. Genet.">
        <title>The Rosa genome provides new insights in the design of modern roses.</title>
        <authorList>
            <person name="Bendahmane M."/>
        </authorList>
    </citation>
    <scope>NUCLEOTIDE SEQUENCE [LARGE SCALE GENOMIC DNA]</scope>
    <source>
        <strain evidence="2">cv. Old Blush</strain>
    </source>
</reference>
<comment type="caution">
    <text evidence="1">The sequence shown here is derived from an EMBL/GenBank/DDBJ whole genome shotgun (WGS) entry which is preliminary data.</text>
</comment>
<protein>
    <submittedName>
        <fullName evidence="1">Uncharacterized protein</fullName>
    </submittedName>
</protein>
<gene>
    <name evidence="1" type="ORF">RchiOBHm_Chr6g0272191</name>
</gene>
<accession>A0A2P6PR68</accession>
<dbReference type="Gramene" id="PRQ24418">
    <property type="protein sequence ID" value="PRQ24418"/>
    <property type="gene ID" value="RchiOBHm_Chr6g0272191"/>
</dbReference>
<dbReference type="AlphaFoldDB" id="A0A2P6PR68"/>
<organism evidence="1 2">
    <name type="scientific">Rosa chinensis</name>
    <name type="common">China rose</name>
    <dbReference type="NCBI Taxonomy" id="74649"/>
    <lineage>
        <taxon>Eukaryota</taxon>
        <taxon>Viridiplantae</taxon>
        <taxon>Streptophyta</taxon>
        <taxon>Embryophyta</taxon>
        <taxon>Tracheophyta</taxon>
        <taxon>Spermatophyta</taxon>
        <taxon>Magnoliopsida</taxon>
        <taxon>eudicotyledons</taxon>
        <taxon>Gunneridae</taxon>
        <taxon>Pentapetalae</taxon>
        <taxon>rosids</taxon>
        <taxon>fabids</taxon>
        <taxon>Rosales</taxon>
        <taxon>Rosaceae</taxon>
        <taxon>Rosoideae</taxon>
        <taxon>Rosoideae incertae sedis</taxon>
        <taxon>Rosa</taxon>
    </lineage>
</organism>